<keyword evidence="1" id="KW-0547">Nucleotide-binding</keyword>
<evidence type="ECO:0000256" key="3">
    <source>
        <dbReference type="ARBA" id="ARBA00022806"/>
    </source>
</evidence>
<evidence type="ECO:0000256" key="2">
    <source>
        <dbReference type="ARBA" id="ARBA00022801"/>
    </source>
</evidence>
<keyword evidence="3" id="KW-0347">Helicase</keyword>
<evidence type="ECO:0000256" key="5">
    <source>
        <dbReference type="ARBA" id="ARBA00023118"/>
    </source>
</evidence>
<dbReference type="PROSITE" id="PS51192">
    <property type="entry name" value="HELICASE_ATP_BIND_1"/>
    <property type="match status" value="1"/>
</dbReference>
<accession>A0ABW4JXS3</accession>
<comment type="caution">
    <text evidence="7">The sequence shown here is derived from an EMBL/GenBank/DDBJ whole genome shotgun (WGS) entry which is preliminary data.</text>
</comment>
<protein>
    <submittedName>
        <fullName evidence="7">CRISPR-associated helicase Cas3</fullName>
    </submittedName>
</protein>
<dbReference type="InterPro" id="IPR014001">
    <property type="entry name" value="Helicase_ATP-bd"/>
</dbReference>
<dbReference type="SUPFAM" id="SSF52540">
    <property type="entry name" value="P-loop containing nucleoside triphosphate hydrolases"/>
    <property type="match status" value="1"/>
</dbReference>
<keyword evidence="2" id="KW-0378">Hydrolase</keyword>
<sequence length="582" mass="64863">MDADFKDTEAFYDRLEGRSRDRDWPALQECLPRFLTLFDAHMAEKADAGGELNRLRGDILHHVRAQAANSPGLFTLTVPTGGGKTLASLGFALDHASHHGHRRIIYAIPFTSIIDQTAAIFRKLLGDDVVLEHHSAIDEEKWQQGRKEDRQQADKLKLAMEDWAAPVVVTTNVQFFESLFAARTSRVRKLHNIAGSVIILDEAQTIPRHLLRPAMRMLDELARAYGCTIILCTATQPALGKDRVQGGLSLEGRELAPDPHELARKLRRATVRMVGTMANGDLITQLEGEEQALVIVNSRKHALDLFREAEQARLDGLVHLTTRQCAAHRRQILDEVRSRLEGKQTCRVVATSLIEAGVDVDFPKVWRAEAGLDQIIQAAGRCNREGRRATEESIVTVFSSPDYPPPREIRSLMGDMERMRTTHAQDLQSLAAIEAYFAEVYWRMGGDLDREGILDLFTHSRKGTDYAFRTVAEKFRMIESGMVPVIVPWGDGAGDDEAREAIRLLGVPEKSSAALARALQTFVVQVPPEARARLVANGKAEFAAPAQRGDQFCVLKDEGLYLPDVGLLWEDADYLAAEQLMI</sequence>
<keyword evidence="8" id="KW-1185">Reference proteome</keyword>
<dbReference type="Gene3D" id="3.40.50.300">
    <property type="entry name" value="P-loop containing nucleotide triphosphate hydrolases"/>
    <property type="match status" value="2"/>
</dbReference>
<evidence type="ECO:0000313" key="7">
    <source>
        <dbReference type="EMBL" id="MFD1695556.1"/>
    </source>
</evidence>
<dbReference type="Pfam" id="PF00270">
    <property type="entry name" value="DEAD"/>
    <property type="match status" value="1"/>
</dbReference>
<reference evidence="8" key="1">
    <citation type="journal article" date="2019" name="Int. J. Syst. Evol. Microbiol.">
        <title>The Global Catalogue of Microorganisms (GCM) 10K type strain sequencing project: providing services to taxonomists for standard genome sequencing and annotation.</title>
        <authorList>
            <consortium name="The Broad Institute Genomics Platform"/>
            <consortium name="The Broad Institute Genome Sequencing Center for Infectious Disease"/>
            <person name="Wu L."/>
            <person name="Ma J."/>
        </authorList>
    </citation>
    <scope>NUCLEOTIDE SEQUENCE [LARGE SCALE GENOMIC DNA]</scope>
    <source>
        <strain evidence="8">JCM 3369</strain>
    </source>
</reference>
<dbReference type="NCBIfam" id="TIGR01587">
    <property type="entry name" value="cas3_core"/>
    <property type="match status" value="1"/>
</dbReference>
<evidence type="ECO:0000259" key="6">
    <source>
        <dbReference type="PROSITE" id="PS51192"/>
    </source>
</evidence>
<proteinExistence type="predicted"/>
<dbReference type="InterPro" id="IPR011545">
    <property type="entry name" value="DEAD/DEAH_box_helicase_dom"/>
</dbReference>
<dbReference type="Pfam" id="PF22590">
    <property type="entry name" value="Cas3-like_C_2"/>
    <property type="match status" value="1"/>
</dbReference>
<gene>
    <name evidence="7" type="primary">cas3</name>
    <name evidence="7" type="ORF">ACFSC7_08505</name>
</gene>
<organism evidence="7 8">
    <name type="scientific">Roseibium aestuarii</name>
    <dbReference type="NCBI Taxonomy" id="2600299"/>
    <lineage>
        <taxon>Bacteria</taxon>
        <taxon>Pseudomonadati</taxon>
        <taxon>Pseudomonadota</taxon>
        <taxon>Alphaproteobacteria</taxon>
        <taxon>Hyphomicrobiales</taxon>
        <taxon>Stappiaceae</taxon>
        <taxon>Roseibium</taxon>
    </lineage>
</organism>
<dbReference type="RefSeq" id="WP_244304341.1">
    <property type="nucleotide sequence ID" value="NZ_JBHUFA010000001.1"/>
</dbReference>
<dbReference type="InterPro" id="IPR006474">
    <property type="entry name" value="Helicase_Cas3_CRISPR-ass_core"/>
</dbReference>
<evidence type="ECO:0000256" key="4">
    <source>
        <dbReference type="ARBA" id="ARBA00022840"/>
    </source>
</evidence>
<keyword evidence="4" id="KW-0067">ATP-binding</keyword>
<dbReference type="InterPro" id="IPR054712">
    <property type="entry name" value="Cas3-like_dom"/>
</dbReference>
<dbReference type="EMBL" id="JBHUFA010000001">
    <property type="protein sequence ID" value="MFD1695556.1"/>
    <property type="molecule type" value="Genomic_DNA"/>
</dbReference>
<evidence type="ECO:0000313" key="8">
    <source>
        <dbReference type="Proteomes" id="UP001597327"/>
    </source>
</evidence>
<name>A0ABW4JXS3_9HYPH</name>
<keyword evidence="5" id="KW-0051">Antiviral defense</keyword>
<evidence type="ECO:0000256" key="1">
    <source>
        <dbReference type="ARBA" id="ARBA00022741"/>
    </source>
</evidence>
<dbReference type="InterPro" id="IPR027417">
    <property type="entry name" value="P-loop_NTPase"/>
</dbReference>
<dbReference type="CDD" id="cd17930">
    <property type="entry name" value="DEXHc_cas3"/>
    <property type="match status" value="1"/>
</dbReference>
<dbReference type="Proteomes" id="UP001597327">
    <property type="component" value="Unassembled WGS sequence"/>
</dbReference>
<dbReference type="SMART" id="SM00487">
    <property type="entry name" value="DEXDc"/>
    <property type="match status" value="1"/>
</dbReference>
<feature type="domain" description="Helicase ATP-binding" evidence="6">
    <location>
        <begin position="65"/>
        <end position="254"/>
    </location>
</feature>